<dbReference type="EMBL" id="UINC01051844">
    <property type="protein sequence ID" value="SVB66477.1"/>
    <property type="molecule type" value="Genomic_DNA"/>
</dbReference>
<reference evidence="1" key="1">
    <citation type="submission" date="2018-05" db="EMBL/GenBank/DDBJ databases">
        <authorList>
            <person name="Lanie J.A."/>
            <person name="Ng W.-L."/>
            <person name="Kazmierczak K.M."/>
            <person name="Andrzejewski T.M."/>
            <person name="Davidsen T.M."/>
            <person name="Wayne K.J."/>
            <person name="Tettelin H."/>
            <person name="Glass J.I."/>
            <person name="Rusch D."/>
            <person name="Podicherti R."/>
            <person name="Tsui H.-C.T."/>
            <person name="Winkler M.E."/>
        </authorList>
    </citation>
    <scope>NUCLEOTIDE SEQUENCE</scope>
</reference>
<feature type="non-terminal residue" evidence="1">
    <location>
        <position position="37"/>
    </location>
</feature>
<accession>A0A382FW90</accession>
<sequence>MDIGSFSTWLNRIKQTDEKPDTEYSMSGLQPVCLGKQ</sequence>
<gene>
    <name evidence="1" type="ORF">METZ01_LOCUS219331</name>
</gene>
<name>A0A382FW90_9ZZZZ</name>
<protein>
    <submittedName>
        <fullName evidence="1">Uncharacterized protein</fullName>
    </submittedName>
</protein>
<proteinExistence type="predicted"/>
<dbReference type="AlphaFoldDB" id="A0A382FW90"/>
<evidence type="ECO:0000313" key="1">
    <source>
        <dbReference type="EMBL" id="SVB66477.1"/>
    </source>
</evidence>
<organism evidence="1">
    <name type="scientific">marine metagenome</name>
    <dbReference type="NCBI Taxonomy" id="408172"/>
    <lineage>
        <taxon>unclassified sequences</taxon>
        <taxon>metagenomes</taxon>
        <taxon>ecological metagenomes</taxon>
    </lineage>
</organism>